<evidence type="ECO:0000256" key="1">
    <source>
        <dbReference type="ARBA" id="ARBA00022723"/>
    </source>
</evidence>
<evidence type="ECO:0000313" key="3">
    <source>
        <dbReference type="EMBL" id="MBB4123645.1"/>
    </source>
</evidence>
<evidence type="ECO:0000259" key="2">
    <source>
        <dbReference type="Pfam" id="PF07883"/>
    </source>
</evidence>
<dbReference type="Pfam" id="PF07883">
    <property type="entry name" value="Cupin_2"/>
    <property type="match status" value="1"/>
</dbReference>
<evidence type="ECO:0000313" key="4">
    <source>
        <dbReference type="Proteomes" id="UP000530571"/>
    </source>
</evidence>
<dbReference type="Gene3D" id="2.60.120.10">
    <property type="entry name" value="Jelly Rolls"/>
    <property type="match status" value="1"/>
</dbReference>
<accession>A0A7W6KM55</accession>
<keyword evidence="1" id="KW-0479">Metal-binding</keyword>
<feature type="domain" description="Cupin type-2" evidence="2">
    <location>
        <begin position="74"/>
        <end position="146"/>
    </location>
</feature>
<comment type="caution">
    <text evidence="3">The sequence shown here is derived from an EMBL/GenBank/DDBJ whole genome shotgun (WGS) entry which is preliminary data.</text>
</comment>
<dbReference type="InterPro" id="IPR051610">
    <property type="entry name" value="GPI/OXD"/>
</dbReference>
<dbReference type="InterPro" id="IPR013096">
    <property type="entry name" value="Cupin_2"/>
</dbReference>
<dbReference type="InterPro" id="IPR014710">
    <property type="entry name" value="RmlC-like_jellyroll"/>
</dbReference>
<dbReference type="Proteomes" id="UP000530571">
    <property type="component" value="Unassembled WGS sequence"/>
</dbReference>
<dbReference type="AlphaFoldDB" id="A0A7W6KM55"/>
<reference evidence="3 4" key="1">
    <citation type="submission" date="2020-08" db="EMBL/GenBank/DDBJ databases">
        <title>Genomic Encyclopedia of Type Strains, Phase IV (KMG-IV): sequencing the most valuable type-strain genomes for metagenomic binning, comparative biology and taxonomic classification.</title>
        <authorList>
            <person name="Goeker M."/>
        </authorList>
    </citation>
    <scope>NUCLEOTIDE SEQUENCE [LARGE SCALE GENOMIC DNA]</scope>
    <source>
        <strain evidence="3 4">DSM 28101</strain>
    </source>
</reference>
<dbReference type="GO" id="GO:0046872">
    <property type="term" value="F:metal ion binding"/>
    <property type="evidence" value="ECO:0007669"/>
    <property type="project" value="UniProtKB-KW"/>
</dbReference>
<dbReference type="RefSeq" id="WP_246414007.1">
    <property type="nucleotide sequence ID" value="NZ_JACIDZ010000013.1"/>
</dbReference>
<name>A0A7W6KM55_9HYPH</name>
<dbReference type="InterPro" id="IPR011051">
    <property type="entry name" value="RmlC_Cupin_sf"/>
</dbReference>
<dbReference type="PANTHER" id="PTHR35848">
    <property type="entry name" value="OXALATE-BINDING PROTEIN"/>
    <property type="match status" value="1"/>
</dbReference>
<organism evidence="3 4">
    <name type="scientific">Martelella radicis</name>
    <dbReference type="NCBI Taxonomy" id="1397476"/>
    <lineage>
        <taxon>Bacteria</taxon>
        <taxon>Pseudomonadati</taxon>
        <taxon>Pseudomonadota</taxon>
        <taxon>Alphaproteobacteria</taxon>
        <taxon>Hyphomicrobiales</taxon>
        <taxon>Aurantimonadaceae</taxon>
        <taxon>Martelella</taxon>
    </lineage>
</organism>
<dbReference type="PANTHER" id="PTHR35848:SF6">
    <property type="entry name" value="CUPIN TYPE-2 DOMAIN-CONTAINING PROTEIN"/>
    <property type="match status" value="1"/>
</dbReference>
<dbReference type="EMBL" id="JACIDZ010000013">
    <property type="protein sequence ID" value="MBB4123645.1"/>
    <property type="molecule type" value="Genomic_DNA"/>
</dbReference>
<dbReference type="CDD" id="cd02224">
    <property type="entry name" value="cupin_SPO2919-like"/>
    <property type="match status" value="1"/>
</dbReference>
<gene>
    <name evidence="3" type="ORF">GGR30_003593</name>
</gene>
<proteinExistence type="predicted"/>
<keyword evidence="4" id="KW-1185">Reference proteome</keyword>
<dbReference type="SUPFAM" id="SSF51182">
    <property type="entry name" value="RmlC-like cupins"/>
    <property type="match status" value="1"/>
</dbReference>
<protein>
    <submittedName>
        <fullName evidence="3">Putative cupin superfamily protein</fullName>
    </submittedName>
</protein>
<sequence length="197" mass="20858">MSIPPYGVRSTHLFSSSIAGSFAEKLEISQGKSMHPIVHLRELPLQTQSHGGAYEARTAAVAAPSGAKRLGARYVEIPPGKKAWPFHCHHANDELFVILAGAGVLRYGEEEHGVSAGDVVVCPAGGVETAHQLRAGGSEPLCYLAISTMNEPDVLEYPDSGKVAVFAGSAPGGEKAARRLELTVRKNAAIGYWEGEE</sequence>